<feature type="domain" description="F-box" evidence="1">
    <location>
        <begin position="1"/>
        <end position="48"/>
    </location>
</feature>
<name>A0A6V7YAP5_MELEN</name>
<gene>
    <name evidence="2" type="ORF">MENT_LOCUS62675</name>
</gene>
<dbReference type="SUPFAM" id="SSF81383">
    <property type="entry name" value="F-box domain"/>
    <property type="match status" value="1"/>
</dbReference>
<reference evidence="2 3" key="1">
    <citation type="submission" date="2020-08" db="EMBL/GenBank/DDBJ databases">
        <authorList>
            <person name="Koutsovoulos G."/>
            <person name="Danchin GJ E."/>
        </authorList>
    </citation>
    <scope>NUCLEOTIDE SEQUENCE [LARGE SCALE GENOMIC DNA]</scope>
</reference>
<accession>A0A6V7YAP5</accession>
<dbReference type="InterPro" id="IPR001810">
    <property type="entry name" value="F-box_dom"/>
</dbReference>
<dbReference type="PROSITE" id="PS50181">
    <property type="entry name" value="FBOX"/>
    <property type="match status" value="1"/>
</dbReference>
<evidence type="ECO:0000313" key="2">
    <source>
        <dbReference type="EMBL" id="CAD2208612.1"/>
    </source>
</evidence>
<dbReference type="Proteomes" id="UP000580250">
    <property type="component" value="Unassembled WGS sequence"/>
</dbReference>
<proteinExistence type="predicted"/>
<evidence type="ECO:0000313" key="3">
    <source>
        <dbReference type="Proteomes" id="UP000580250"/>
    </source>
</evidence>
<dbReference type="EMBL" id="CAJEWN010003800">
    <property type="protein sequence ID" value="CAD2208612.1"/>
    <property type="molecule type" value="Genomic_DNA"/>
</dbReference>
<evidence type="ECO:0000259" key="1">
    <source>
        <dbReference type="PROSITE" id="PS50181"/>
    </source>
</evidence>
<comment type="caution">
    <text evidence="2">The sequence shown here is derived from an EMBL/GenBank/DDBJ whole genome shotgun (WGS) entry which is preliminary data.</text>
</comment>
<dbReference type="InterPro" id="IPR036047">
    <property type="entry name" value="F-box-like_dom_sf"/>
</dbReference>
<sequence>MLYSLPTEIKLDILKFLSYDDLCSIKQINLYFRDFINKFEGELARQKLPFRISINFDKVDDPRKLIKPKIEDFDFPLDEKLEMKLKNGLENPIPLYLPNQDSDKNIVVCLSKVRKPPIFGIENRYLLQLPTIIKNKIQMKIVYYYLDRLFNCCFESGYINEFVFNPKLIELLFGNAKRFYIQNGTLLFTDHNIENIFHFILNHLAGGILRILSFRDNVILEKYRDSLIKILTNGGDNFKEVNLLFYNYPDNLDTIINATLL</sequence>
<protein>
    <recommendedName>
        <fullName evidence="1">F-box domain-containing protein</fullName>
    </recommendedName>
</protein>
<organism evidence="2 3">
    <name type="scientific">Meloidogyne enterolobii</name>
    <name type="common">Root-knot nematode worm</name>
    <name type="synonym">Meloidogyne mayaguensis</name>
    <dbReference type="NCBI Taxonomy" id="390850"/>
    <lineage>
        <taxon>Eukaryota</taxon>
        <taxon>Metazoa</taxon>
        <taxon>Ecdysozoa</taxon>
        <taxon>Nematoda</taxon>
        <taxon>Chromadorea</taxon>
        <taxon>Rhabditida</taxon>
        <taxon>Tylenchina</taxon>
        <taxon>Tylenchomorpha</taxon>
        <taxon>Tylenchoidea</taxon>
        <taxon>Meloidogynidae</taxon>
        <taxon>Meloidogyninae</taxon>
        <taxon>Meloidogyne</taxon>
    </lineage>
</organism>
<dbReference type="Pfam" id="PF00646">
    <property type="entry name" value="F-box"/>
    <property type="match status" value="1"/>
</dbReference>
<dbReference type="AlphaFoldDB" id="A0A6V7YAP5"/>